<name>A0ABR4CJC0_9HELO</name>
<dbReference type="EMBL" id="JAZHXI010000007">
    <property type="protein sequence ID" value="KAL2070059.1"/>
    <property type="molecule type" value="Genomic_DNA"/>
</dbReference>
<comment type="caution">
    <text evidence="2">The sequence shown here is derived from an EMBL/GenBank/DDBJ whole genome shotgun (WGS) entry which is preliminary data.</text>
</comment>
<sequence length="191" mass="21750">MSSTGATYGSDCNRSIGPNTTPSKSDTTSQKRKKNLSWPANTTSTSQKEKDHIDLVAIYLIDTVHELPHFDKGLLEDDVHVRTAQMKEYLDKFDETMEIQCDIAITTKILSMPDTVLDPQCKRLPSHVPFRDSFHCTKRREVHQVKLGRYAGKLHLFDNQVRERRQCKLEASGDELWGTKTMLIKLMGLGN</sequence>
<dbReference type="Proteomes" id="UP001595075">
    <property type="component" value="Unassembled WGS sequence"/>
</dbReference>
<feature type="region of interest" description="Disordered" evidence="1">
    <location>
        <begin position="1"/>
        <end position="45"/>
    </location>
</feature>
<keyword evidence="3" id="KW-1185">Reference proteome</keyword>
<evidence type="ECO:0000313" key="2">
    <source>
        <dbReference type="EMBL" id="KAL2070059.1"/>
    </source>
</evidence>
<feature type="compositionally biased region" description="Polar residues" evidence="1">
    <location>
        <begin position="1"/>
        <end position="28"/>
    </location>
</feature>
<accession>A0ABR4CJC0</accession>
<organism evidence="2 3">
    <name type="scientific">Oculimacula yallundae</name>
    <dbReference type="NCBI Taxonomy" id="86028"/>
    <lineage>
        <taxon>Eukaryota</taxon>
        <taxon>Fungi</taxon>
        <taxon>Dikarya</taxon>
        <taxon>Ascomycota</taxon>
        <taxon>Pezizomycotina</taxon>
        <taxon>Leotiomycetes</taxon>
        <taxon>Helotiales</taxon>
        <taxon>Ploettnerulaceae</taxon>
        <taxon>Oculimacula</taxon>
    </lineage>
</organism>
<gene>
    <name evidence="2" type="ORF">VTL71DRAFT_14739</name>
</gene>
<evidence type="ECO:0000313" key="3">
    <source>
        <dbReference type="Proteomes" id="UP001595075"/>
    </source>
</evidence>
<reference evidence="2 3" key="1">
    <citation type="journal article" date="2024" name="Commun. Biol.">
        <title>Comparative genomic analysis of thermophilic fungi reveals convergent evolutionary adaptations and gene losses.</title>
        <authorList>
            <person name="Steindorff A.S."/>
            <person name="Aguilar-Pontes M.V."/>
            <person name="Robinson A.J."/>
            <person name="Andreopoulos B."/>
            <person name="LaButti K."/>
            <person name="Kuo A."/>
            <person name="Mondo S."/>
            <person name="Riley R."/>
            <person name="Otillar R."/>
            <person name="Haridas S."/>
            <person name="Lipzen A."/>
            <person name="Grimwood J."/>
            <person name="Schmutz J."/>
            <person name="Clum A."/>
            <person name="Reid I.D."/>
            <person name="Moisan M.C."/>
            <person name="Butler G."/>
            <person name="Nguyen T.T.M."/>
            <person name="Dewar K."/>
            <person name="Conant G."/>
            <person name="Drula E."/>
            <person name="Henrissat B."/>
            <person name="Hansel C."/>
            <person name="Singer S."/>
            <person name="Hutchinson M.I."/>
            <person name="de Vries R.P."/>
            <person name="Natvig D.O."/>
            <person name="Powell A.J."/>
            <person name="Tsang A."/>
            <person name="Grigoriev I.V."/>
        </authorList>
    </citation>
    <scope>NUCLEOTIDE SEQUENCE [LARGE SCALE GENOMIC DNA]</scope>
    <source>
        <strain evidence="2 3">CBS 494.80</strain>
    </source>
</reference>
<evidence type="ECO:0000256" key="1">
    <source>
        <dbReference type="SAM" id="MobiDB-lite"/>
    </source>
</evidence>
<protein>
    <submittedName>
        <fullName evidence="2">Uncharacterized protein</fullName>
    </submittedName>
</protein>
<proteinExistence type="predicted"/>